<keyword evidence="2" id="KW-1185">Reference proteome</keyword>
<accession>A0ABW2TSJ3</accession>
<evidence type="ECO:0000313" key="2">
    <source>
        <dbReference type="Proteomes" id="UP001596512"/>
    </source>
</evidence>
<protein>
    <submittedName>
        <fullName evidence="1">Uncharacterized protein</fullName>
    </submittedName>
</protein>
<gene>
    <name evidence="1" type="ORF">ACFQV2_22155</name>
</gene>
<evidence type="ECO:0000313" key="1">
    <source>
        <dbReference type="EMBL" id="MFC7615786.1"/>
    </source>
</evidence>
<comment type="caution">
    <text evidence="1">The sequence shown here is derived from an EMBL/GenBank/DDBJ whole genome shotgun (WGS) entry which is preliminary data.</text>
</comment>
<name>A0ABW2TSJ3_9PSEU</name>
<dbReference type="Proteomes" id="UP001596512">
    <property type="component" value="Unassembled WGS sequence"/>
</dbReference>
<sequence>MASSNCACATAVLLRRISMWALWVSTIARPTTSPARSKSAIDAV</sequence>
<dbReference type="EMBL" id="JBHTEY010000004">
    <property type="protein sequence ID" value="MFC7615786.1"/>
    <property type="molecule type" value="Genomic_DNA"/>
</dbReference>
<organism evidence="1 2">
    <name type="scientific">Actinokineospora soli</name>
    <dbReference type="NCBI Taxonomy" id="1048753"/>
    <lineage>
        <taxon>Bacteria</taxon>
        <taxon>Bacillati</taxon>
        <taxon>Actinomycetota</taxon>
        <taxon>Actinomycetes</taxon>
        <taxon>Pseudonocardiales</taxon>
        <taxon>Pseudonocardiaceae</taxon>
        <taxon>Actinokineospora</taxon>
    </lineage>
</organism>
<proteinExistence type="predicted"/>
<reference evidence="2" key="1">
    <citation type="journal article" date="2019" name="Int. J. Syst. Evol. Microbiol.">
        <title>The Global Catalogue of Microorganisms (GCM) 10K type strain sequencing project: providing services to taxonomists for standard genome sequencing and annotation.</title>
        <authorList>
            <consortium name="The Broad Institute Genomics Platform"/>
            <consortium name="The Broad Institute Genome Sequencing Center for Infectious Disease"/>
            <person name="Wu L."/>
            <person name="Ma J."/>
        </authorList>
    </citation>
    <scope>NUCLEOTIDE SEQUENCE [LARGE SCALE GENOMIC DNA]</scope>
    <source>
        <strain evidence="2">JCM 17695</strain>
    </source>
</reference>